<dbReference type="CDD" id="cd03811">
    <property type="entry name" value="GT4_GT28_WabH-like"/>
    <property type="match status" value="1"/>
</dbReference>
<dbReference type="Proteomes" id="UP000660070">
    <property type="component" value="Unassembled WGS sequence"/>
</dbReference>
<keyword evidence="3" id="KW-1185">Reference proteome</keyword>
<name>A0ABS0FC25_9FLAO</name>
<gene>
    <name evidence="2" type="ORF">IV494_08685</name>
</gene>
<evidence type="ECO:0000313" key="2">
    <source>
        <dbReference type="EMBL" id="MBF8457258.1"/>
    </source>
</evidence>
<feature type="domain" description="Glycosyl transferase family 1" evidence="1">
    <location>
        <begin position="224"/>
        <end position="373"/>
    </location>
</feature>
<accession>A0ABS0FC25</accession>
<dbReference type="RefSeq" id="WP_196079767.1">
    <property type="nucleotide sequence ID" value="NZ_JADPVI010000002.1"/>
</dbReference>
<dbReference type="EMBL" id="JADPVI010000002">
    <property type="protein sequence ID" value="MBF8457258.1"/>
    <property type="molecule type" value="Genomic_DNA"/>
</dbReference>
<evidence type="ECO:0000313" key="3">
    <source>
        <dbReference type="Proteomes" id="UP000660070"/>
    </source>
</evidence>
<dbReference type="PANTHER" id="PTHR12526">
    <property type="entry name" value="GLYCOSYLTRANSFERASE"/>
    <property type="match status" value="1"/>
</dbReference>
<evidence type="ECO:0000259" key="1">
    <source>
        <dbReference type="Pfam" id="PF00534"/>
    </source>
</evidence>
<comment type="caution">
    <text evidence="2">The sequence shown here is derived from an EMBL/GenBank/DDBJ whole genome shotgun (WGS) entry which is preliminary data.</text>
</comment>
<organism evidence="2 3">
    <name type="scientific">Kaistella gelatinilytica</name>
    <dbReference type="NCBI Taxonomy" id="2787636"/>
    <lineage>
        <taxon>Bacteria</taxon>
        <taxon>Pseudomonadati</taxon>
        <taxon>Bacteroidota</taxon>
        <taxon>Flavobacteriia</taxon>
        <taxon>Flavobacteriales</taxon>
        <taxon>Weeksellaceae</taxon>
        <taxon>Chryseobacterium group</taxon>
        <taxon>Kaistella</taxon>
    </lineage>
</organism>
<proteinExistence type="predicted"/>
<dbReference type="PANTHER" id="PTHR12526:SF630">
    <property type="entry name" value="GLYCOSYLTRANSFERASE"/>
    <property type="match status" value="1"/>
</dbReference>
<dbReference type="Gene3D" id="3.40.50.2000">
    <property type="entry name" value="Glycogen Phosphorylase B"/>
    <property type="match status" value="2"/>
</dbReference>
<protein>
    <submittedName>
        <fullName evidence="2">Glycosyltransferase</fullName>
    </submittedName>
</protein>
<dbReference type="Pfam" id="PF00534">
    <property type="entry name" value="Glycos_transf_1"/>
    <property type="match status" value="1"/>
</dbReference>
<dbReference type="InterPro" id="IPR001296">
    <property type="entry name" value="Glyco_trans_1"/>
</dbReference>
<dbReference type="SUPFAM" id="SSF53756">
    <property type="entry name" value="UDP-Glycosyltransferase/glycogen phosphorylase"/>
    <property type="match status" value="1"/>
</dbReference>
<reference evidence="2 3" key="1">
    <citation type="submission" date="2020-11" db="EMBL/GenBank/DDBJ databases">
        <title>Kaistella gelatinilytica sp. nov., a flavobacterium isolated from Antarctic Soil.</title>
        <authorList>
            <person name="Li J."/>
        </authorList>
    </citation>
    <scope>NUCLEOTIDE SEQUENCE [LARGE SCALE GENOMIC DNA]</scope>
    <source>
        <strain evidence="2 3">G5-32</strain>
    </source>
</reference>
<sequence length="394" mass="45361">MKKKILFVIPNLLVGGAEKSLVNLLHELDYSTYEVHVFMMAKTGLFISHLPKDVIVLPESSAFQIFSKRFPIALITFLLEGKFELFWNKIRFTFFNRTIKNPILAEQKSWKFLKYFFDSFPQKYDVAIGYLEKNANYIVADCVKSEKKIGYIHTDYKSMGMFPEYDRPVFKKLDYIITISEGCVQTLKNIFPQFEKKIQLITNISSPKTIFELAAVPIKEKLMRLSIISLGRLTALKNFDLAINTAAVLIDRGYDFEWNIIGEGEDRELLEKLIVSKKLTGIVKLLGLKENPYPYIANSLLYVHPSKFEGKSIAIDEAKILQKPIVTTNFPTVYDQIVHGETGLISDMNATALADEIEKLMNDENLRNKFANNLSKEKWGIEQEVEKFYQLIES</sequence>